<evidence type="ECO:0000259" key="9">
    <source>
        <dbReference type="Pfam" id="PF01529"/>
    </source>
</evidence>
<feature type="domain" description="Palmitoyltransferase DHHC" evidence="9">
    <location>
        <begin position="118"/>
        <end position="248"/>
    </location>
</feature>
<feature type="transmembrane region" description="Helical" evidence="7">
    <location>
        <begin position="207"/>
        <end position="233"/>
    </location>
</feature>
<evidence type="ECO:0000256" key="8">
    <source>
        <dbReference type="SAM" id="MobiDB-lite"/>
    </source>
</evidence>
<accession>A0A7S3L8E4</accession>
<feature type="transmembrane region" description="Helical" evidence="7">
    <location>
        <begin position="21"/>
        <end position="42"/>
    </location>
</feature>
<dbReference type="PANTHER" id="PTHR22883:SF203">
    <property type="entry name" value="PALMITOYLTRANSFERASE"/>
    <property type="match status" value="1"/>
</dbReference>
<dbReference type="AlphaFoldDB" id="A0A7S3L8E4"/>
<evidence type="ECO:0000256" key="7">
    <source>
        <dbReference type="RuleBase" id="RU079119"/>
    </source>
</evidence>
<evidence type="ECO:0000256" key="5">
    <source>
        <dbReference type="ARBA" id="ARBA00023136"/>
    </source>
</evidence>
<comment type="catalytic activity">
    <reaction evidence="7">
        <text>L-cysteinyl-[protein] + hexadecanoyl-CoA = S-hexadecanoyl-L-cysteinyl-[protein] + CoA</text>
        <dbReference type="Rhea" id="RHEA:36683"/>
        <dbReference type="Rhea" id="RHEA-COMP:10131"/>
        <dbReference type="Rhea" id="RHEA-COMP:11032"/>
        <dbReference type="ChEBI" id="CHEBI:29950"/>
        <dbReference type="ChEBI" id="CHEBI:57287"/>
        <dbReference type="ChEBI" id="CHEBI:57379"/>
        <dbReference type="ChEBI" id="CHEBI:74151"/>
        <dbReference type="EC" id="2.3.1.225"/>
    </reaction>
</comment>
<organism evidence="10">
    <name type="scientific">Amphora coffeiformis</name>
    <dbReference type="NCBI Taxonomy" id="265554"/>
    <lineage>
        <taxon>Eukaryota</taxon>
        <taxon>Sar</taxon>
        <taxon>Stramenopiles</taxon>
        <taxon>Ochrophyta</taxon>
        <taxon>Bacillariophyta</taxon>
        <taxon>Bacillariophyceae</taxon>
        <taxon>Bacillariophycidae</taxon>
        <taxon>Thalassiophysales</taxon>
        <taxon>Catenulaceae</taxon>
        <taxon>Amphora</taxon>
    </lineage>
</organism>
<proteinExistence type="inferred from homology"/>
<dbReference type="InterPro" id="IPR039859">
    <property type="entry name" value="PFA4/ZDH16/20/ERF2-like"/>
</dbReference>
<dbReference type="PANTHER" id="PTHR22883">
    <property type="entry name" value="ZINC FINGER DHHC DOMAIN CONTAINING PROTEIN"/>
    <property type="match status" value="1"/>
</dbReference>
<dbReference type="GO" id="GO:0016020">
    <property type="term" value="C:membrane"/>
    <property type="evidence" value="ECO:0007669"/>
    <property type="project" value="UniProtKB-SubCell"/>
</dbReference>
<sequence length="451" mass="50592">MSEGIPRRRNGFTAPFNMPQISAWLALLGTFLHFTLGVTPILPLKVSIPLTVFFVFLVGLVLLYGMRALAVDSIDAFLEQHLRSTREGHVCQETKLKDRVYDAYNKPRQNVRPLPADKMKQCWICDVQVCETSMHCKYCNKCVGKFDHHCVWLNTCVGERNYEDFFRCMLAIFAMQVFHLSTSLALCIDIILDGPTVARAESWWGEMVMLVLLFAAMAFDVFSLVLLVQLVWFHLGLQREQITTYQYIIRDHQKRRDRNKLQRELDHQRALAMAKAEREGRYWEQFRLMWGEESRKMGCGDTCDPLKMPTQVNDDAGFATALGGGGEDDDAYNNGTTSDGDEEAPPSADNDDDDDDVPLAEQALPSAEETPGVQFIPVQHDGQDIMAEPGAFLGDVESTHEEEEKIGKQGSSQPWEMPSTDGPGLEGPNSSENGDDEKETPAAAKVENGQA</sequence>
<evidence type="ECO:0000313" key="10">
    <source>
        <dbReference type="EMBL" id="CAE0413111.1"/>
    </source>
</evidence>
<keyword evidence="5 7" id="KW-0472">Membrane</keyword>
<comment type="subcellular location">
    <subcellularLocation>
        <location evidence="1">Membrane</location>
        <topology evidence="1">Multi-pass membrane protein</topology>
    </subcellularLocation>
</comment>
<dbReference type="EMBL" id="HBIM01012690">
    <property type="protein sequence ID" value="CAE0413111.1"/>
    <property type="molecule type" value="Transcribed_RNA"/>
</dbReference>
<dbReference type="InterPro" id="IPR001594">
    <property type="entry name" value="Palmitoyltrfase_DHHC"/>
</dbReference>
<dbReference type="GO" id="GO:0005794">
    <property type="term" value="C:Golgi apparatus"/>
    <property type="evidence" value="ECO:0007669"/>
    <property type="project" value="TreeGrafter"/>
</dbReference>
<evidence type="ECO:0000256" key="6">
    <source>
        <dbReference type="ARBA" id="ARBA00023315"/>
    </source>
</evidence>
<dbReference type="GO" id="GO:0019706">
    <property type="term" value="F:protein-cysteine S-palmitoyltransferase activity"/>
    <property type="evidence" value="ECO:0007669"/>
    <property type="project" value="UniProtKB-EC"/>
</dbReference>
<evidence type="ECO:0000256" key="1">
    <source>
        <dbReference type="ARBA" id="ARBA00004141"/>
    </source>
</evidence>
<feature type="compositionally biased region" description="Basic and acidic residues" evidence="8">
    <location>
        <begin position="397"/>
        <end position="407"/>
    </location>
</feature>
<dbReference type="EC" id="2.3.1.225" evidence="7"/>
<keyword evidence="6 7" id="KW-0012">Acyltransferase</keyword>
<gene>
    <name evidence="10" type="ORF">ACOF00016_LOCUS10369</name>
</gene>
<feature type="transmembrane region" description="Helical" evidence="7">
    <location>
        <begin position="170"/>
        <end position="192"/>
    </location>
</feature>
<dbReference type="GO" id="GO:0006612">
    <property type="term" value="P:protein targeting to membrane"/>
    <property type="evidence" value="ECO:0007669"/>
    <property type="project" value="TreeGrafter"/>
</dbReference>
<dbReference type="Pfam" id="PF01529">
    <property type="entry name" value="DHHC"/>
    <property type="match status" value="1"/>
</dbReference>
<keyword evidence="4 7" id="KW-1133">Transmembrane helix</keyword>
<feature type="compositionally biased region" description="Acidic residues" evidence="8">
    <location>
        <begin position="339"/>
        <end position="358"/>
    </location>
</feature>
<dbReference type="PROSITE" id="PS50216">
    <property type="entry name" value="DHHC"/>
    <property type="match status" value="1"/>
</dbReference>
<evidence type="ECO:0000256" key="4">
    <source>
        <dbReference type="ARBA" id="ARBA00022989"/>
    </source>
</evidence>
<name>A0A7S3L8E4_9STRA</name>
<comment type="similarity">
    <text evidence="7">Belongs to the DHHC palmitoyltransferase family.</text>
</comment>
<dbReference type="GO" id="GO:0005783">
    <property type="term" value="C:endoplasmic reticulum"/>
    <property type="evidence" value="ECO:0007669"/>
    <property type="project" value="TreeGrafter"/>
</dbReference>
<keyword evidence="3 7" id="KW-0812">Transmembrane</keyword>
<evidence type="ECO:0000256" key="3">
    <source>
        <dbReference type="ARBA" id="ARBA00022692"/>
    </source>
</evidence>
<reference evidence="10" key="1">
    <citation type="submission" date="2021-01" db="EMBL/GenBank/DDBJ databases">
        <authorList>
            <person name="Corre E."/>
            <person name="Pelletier E."/>
            <person name="Niang G."/>
            <person name="Scheremetjew M."/>
            <person name="Finn R."/>
            <person name="Kale V."/>
            <person name="Holt S."/>
            <person name="Cochrane G."/>
            <person name="Meng A."/>
            <person name="Brown T."/>
            <person name="Cohen L."/>
        </authorList>
    </citation>
    <scope>NUCLEOTIDE SEQUENCE</scope>
    <source>
        <strain evidence="10">CCMP127</strain>
    </source>
</reference>
<evidence type="ECO:0000256" key="2">
    <source>
        <dbReference type="ARBA" id="ARBA00022679"/>
    </source>
</evidence>
<keyword evidence="2 7" id="KW-0808">Transferase</keyword>
<feature type="region of interest" description="Disordered" evidence="8">
    <location>
        <begin position="315"/>
        <end position="451"/>
    </location>
</feature>
<comment type="domain">
    <text evidence="7">The DHHC domain is required for palmitoyltransferase activity.</text>
</comment>
<protein>
    <recommendedName>
        <fullName evidence="7">Palmitoyltransferase</fullName>
        <ecNumber evidence="7">2.3.1.225</ecNumber>
    </recommendedName>
</protein>
<feature type="transmembrane region" description="Helical" evidence="7">
    <location>
        <begin position="48"/>
        <end position="66"/>
    </location>
</feature>